<accession>A0ABZ0XWA8</accession>
<keyword evidence="2" id="KW-0732">Signal</keyword>
<feature type="chain" id="PRO_5047274666" evidence="2">
    <location>
        <begin position="21"/>
        <end position="80"/>
    </location>
</feature>
<keyword evidence="4" id="KW-1185">Reference proteome</keyword>
<organism evidence="3 4">
    <name type="scientific">Duganella zoogloeoides</name>
    <dbReference type="NCBI Taxonomy" id="75659"/>
    <lineage>
        <taxon>Bacteria</taxon>
        <taxon>Pseudomonadati</taxon>
        <taxon>Pseudomonadota</taxon>
        <taxon>Betaproteobacteria</taxon>
        <taxon>Burkholderiales</taxon>
        <taxon>Oxalobacteraceae</taxon>
        <taxon>Telluria group</taxon>
        <taxon>Duganella</taxon>
    </lineage>
</organism>
<evidence type="ECO:0000256" key="2">
    <source>
        <dbReference type="SAM" id="SignalP"/>
    </source>
</evidence>
<evidence type="ECO:0000313" key="4">
    <source>
        <dbReference type="Proteomes" id="UP001326110"/>
    </source>
</evidence>
<gene>
    <name evidence="3" type="ORF">SR858_23750</name>
</gene>
<feature type="signal peptide" evidence="2">
    <location>
        <begin position="1"/>
        <end position="20"/>
    </location>
</feature>
<evidence type="ECO:0000313" key="3">
    <source>
        <dbReference type="EMBL" id="WQH04030.1"/>
    </source>
</evidence>
<dbReference type="Proteomes" id="UP001326110">
    <property type="component" value="Chromosome"/>
</dbReference>
<name>A0ABZ0XWA8_9BURK</name>
<dbReference type="GeneID" id="43167033"/>
<proteinExistence type="predicted"/>
<reference evidence="3 4" key="1">
    <citation type="submission" date="2023-11" db="EMBL/GenBank/DDBJ databases">
        <title>MicrobeMod: A computational toolkit for identifying prokaryotic methylation and restriction-modification with nanopore sequencing.</title>
        <authorList>
            <person name="Crits-Christoph A."/>
            <person name="Kang S.C."/>
            <person name="Lee H."/>
            <person name="Ostrov N."/>
        </authorList>
    </citation>
    <scope>NUCLEOTIDE SEQUENCE [LARGE SCALE GENOMIC DNA]</scope>
    <source>
        <strain evidence="3 4">ATCC 25935</strain>
    </source>
</reference>
<feature type="region of interest" description="Disordered" evidence="1">
    <location>
        <begin position="59"/>
        <end position="80"/>
    </location>
</feature>
<feature type="compositionally biased region" description="Polar residues" evidence="1">
    <location>
        <begin position="68"/>
        <end position="80"/>
    </location>
</feature>
<evidence type="ECO:0000256" key="1">
    <source>
        <dbReference type="SAM" id="MobiDB-lite"/>
    </source>
</evidence>
<sequence>MKKYVFAGLLATTLFSPAFAQSKFVAESPSEPLHRRSIVLCALALVAGHACASRRKLPGKRPLLNAGATPSSAPCLQTQQ</sequence>
<dbReference type="EMBL" id="CP140152">
    <property type="protein sequence ID" value="WQH04030.1"/>
    <property type="molecule type" value="Genomic_DNA"/>
</dbReference>
<dbReference type="RefSeq" id="WP_154820002.1">
    <property type="nucleotide sequence ID" value="NZ_CP140152.1"/>
</dbReference>
<protein>
    <submittedName>
        <fullName evidence="3">Uncharacterized protein</fullName>
    </submittedName>
</protein>